<organism evidence="2 3">
    <name type="scientific">Microlunatus ginsengisoli</name>
    <dbReference type="NCBI Taxonomy" id="363863"/>
    <lineage>
        <taxon>Bacteria</taxon>
        <taxon>Bacillati</taxon>
        <taxon>Actinomycetota</taxon>
        <taxon>Actinomycetes</taxon>
        <taxon>Propionibacteriales</taxon>
        <taxon>Propionibacteriaceae</taxon>
        <taxon>Microlunatus</taxon>
    </lineage>
</organism>
<keyword evidence="3" id="KW-1185">Reference proteome</keyword>
<dbReference type="PROSITE" id="PS51677">
    <property type="entry name" value="NODB"/>
    <property type="match status" value="1"/>
</dbReference>
<proteinExistence type="predicted"/>
<evidence type="ECO:0000313" key="2">
    <source>
        <dbReference type="EMBL" id="GAA3633763.1"/>
    </source>
</evidence>
<dbReference type="InterPro" id="IPR050248">
    <property type="entry name" value="Polysacc_deacetylase_ArnD"/>
</dbReference>
<feature type="domain" description="NodB homology" evidence="1">
    <location>
        <begin position="55"/>
        <end position="242"/>
    </location>
</feature>
<dbReference type="Gene3D" id="3.20.20.370">
    <property type="entry name" value="Glycoside hydrolase/deacetylase"/>
    <property type="match status" value="1"/>
</dbReference>
<reference evidence="3" key="1">
    <citation type="journal article" date="2019" name="Int. J. Syst. Evol. Microbiol.">
        <title>The Global Catalogue of Microorganisms (GCM) 10K type strain sequencing project: providing services to taxonomists for standard genome sequencing and annotation.</title>
        <authorList>
            <consortium name="The Broad Institute Genomics Platform"/>
            <consortium name="The Broad Institute Genome Sequencing Center for Infectious Disease"/>
            <person name="Wu L."/>
            <person name="Ma J."/>
        </authorList>
    </citation>
    <scope>NUCLEOTIDE SEQUENCE [LARGE SCALE GENOMIC DNA]</scope>
    <source>
        <strain evidence="3">JCM 16929</strain>
    </source>
</reference>
<evidence type="ECO:0000259" key="1">
    <source>
        <dbReference type="PROSITE" id="PS51677"/>
    </source>
</evidence>
<evidence type="ECO:0000313" key="3">
    <source>
        <dbReference type="Proteomes" id="UP001501490"/>
    </source>
</evidence>
<dbReference type="PANTHER" id="PTHR10587">
    <property type="entry name" value="GLYCOSYL TRANSFERASE-RELATED"/>
    <property type="match status" value="1"/>
</dbReference>
<name>A0ABP7AJL2_9ACTN</name>
<dbReference type="RefSeq" id="WP_344807990.1">
    <property type="nucleotide sequence ID" value="NZ_BAABAB010000033.1"/>
</dbReference>
<dbReference type="SUPFAM" id="SSF88713">
    <property type="entry name" value="Glycoside hydrolase/deacetylase"/>
    <property type="match status" value="1"/>
</dbReference>
<dbReference type="InterPro" id="IPR002509">
    <property type="entry name" value="NODB_dom"/>
</dbReference>
<dbReference type="CDD" id="cd10917">
    <property type="entry name" value="CE4_NodB_like_6s_7s"/>
    <property type="match status" value="1"/>
</dbReference>
<sequence length="253" mass="27555">MTGARTRSRASTGRARSRSALLAAASLLAGAYWAGFGARSQHFGTFPFRGETELPLVALSFDDGPNEPYTSRLLDTLGEKGVPGTFFQVGRCAERFPSATRRVVEEGHVLGNHSYRHSFTSYLRAPRQTDEIARAQDALSTISGVAPALYRPPWLCHWPWVLRSVADAGMQVVSGDFAHPLEVFQPKAGWMARWASGLAAPGAILIFHDGYESYGGRRDQSVAAIGPLIDILRDRGFGFTTVDRLLGVPAYQS</sequence>
<gene>
    <name evidence="2" type="ORF">GCM10022236_40480</name>
</gene>
<dbReference type="InterPro" id="IPR011330">
    <property type="entry name" value="Glyco_hydro/deAcase_b/a-brl"/>
</dbReference>
<protein>
    <submittedName>
        <fullName evidence="2">Polysaccharide deacetylase family protein</fullName>
    </submittedName>
</protein>
<accession>A0ABP7AJL2</accession>
<dbReference type="PANTHER" id="PTHR10587:SF125">
    <property type="entry name" value="POLYSACCHARIDE DEACETYLASE YHEN-RELATED"/>
    <property type="match status" value="1"/>
</dbReference>
<comment type="caution">
    <text evidence="2">The sequence shown here is derived from an EMBL/GenBank/DDBJ whole genome shotgun (WGS) entry which is preliminary data.</text>
</comment>
<dbReference type="EMBL" id="BAABAB010000033">
    <property type="protein sequence ID" value="GAA3633763.1"/>
    <property type="molecule type" value="Genomic_DNA"/>
</dbReference>
<dbReference type="Proteomes" id="UP001501490">
    <property type="component" value="Unassembled WGS sequence"/>
</dbReference>
<dbReference type="Pfam" id="PF01522">
    <property type="entry name" value="Polysacc_deac_1"/>
    <property type="match status" value="1"/>
</dbReference>